<keyword evidence="2" id="KW-1185">Reference proteome</keyword>
<evidence type="ECO:0000313" key="1">
    <source>
        <dbReference type="EMBL" id="KFO35529.1"/>
    </source>
</evidence>
<dbReference type="PANTHER" id="PTHR35351">
    <property type="entry name" value="GERMINAL CENTER-ASSOCIATED SIGNALING AND MOTILITY-LIKE PROTEIN"/>
    <property type="match status" value="1"/>
</dbReference>
<name>A0A091DTQ5_FUKDA</name>
<sequence length="116" mass="12836">MGLWQPTLPRGPRFPQLQTGATMVPDSCPAVTGVGAIQEETSSGLEEVCYTVIDHTAHWRPSLNSNDHSYENLDATRNGDRFLREGSETEYALLRTSVEVSSSCSPEQDYELVLPH</sequence>
<dbReference type="eggNOG" id="ENOG502T9FX">
    <property type="taxonomic scope" value="Eukaryota"/>
</dbReference>
<organism evidence="1 2">
    <name type="scientific">Fukomys damarensis</name>
    <name type="common">Damaraland mole rat</name>
    <name type="synonym">Cryptomys damarensis</name>
    <dbReference type="NCBI Taxonomy" id="885580"/>
    <lineage>
        <taxon>Eukaryota</taxon>
        <taxon>Metazoa</taxon>
        <taxon>Chordata</taxon>
        <taxon>Craniata</taxon>
        <taxon>Vertebrata</taxon>
        <taxon>Euteleostomi</taxon>
        <taxon>Mammalia</taxon>
        <taxon>Eutheria</taxon>
        <taxon>Euarchontoglires</taxon>
        <taxon>Glires</taxon>
        <taxon>Rodentia</taxon>
        <taxon>Hystricomorpha</taxon>
        <taxon>Bathyergidae</taxon>
        <taxon>Fukomys</taxon>
    </lineage>
</organism>
<gene>
    <name evidence="1" type="ORF">H920_03069</name>
</gene>
<dbReference type="GO" id="GO:2000401">
    <property type="term" value="P:regulation of lymphocyte migration"/>
    <property type="evidence" value="ECO:0007669"/>
    <property type="project" value="InterPro"/>
</dbReference>
<protein>
    <recommendedName>
        <fullName evidence="3">Germinal center-associated signaling and motility protein</fullName>
    </recommendedName>
</protein>
<dbReference type="Pfam" id="PF15666">
    <property type="entry name" value="HGAL"/>
    <property type="match status" value="1"/>
</dbReference>
<dbReference type="PANTHER" id="PTHR35351:SF1">
    <property type="entry name" value="GERMINAL CENTER-ASSOCIATED SIGNALING AND MOTILITY-LIKE PROTEIN"/>
    <property type="match status" value="1"/>
</dbReference>
<dbReference type="AlphaFoldDB" id="A0A091DTQ5"/>
<evidence type="ECO:0008006" key="3">
    <source>
        <dbReference type="Google" id="ProtNLM"/>
    </source>
</evidence>
<dbReference type="Proteomes" id="UP000028990">
    <property type="component" value="Unassembled WGS sequence"/>
</dbReference>
<evidence type="ECO:0000313" key="2">
    <source>
        <dbReference type="Proteomes" id="UP000028990"/>
    </source>
</evidence>
<dbReference type="InterPro" id="IPR031364">
    <property type="entry name" value="GC_assoc_lym"/>
</dbReference>
<proteinExistence type="predicted"/>
<dbReference type="EMBL" id="KN121762">
    <property type="protein sequence ID" value="KFO35529.1"/>
    <property type="molecule type" value="Genomic_DNA"/>
</dbReference>
<reference evidence="1 2" key="1">
    <citation type="submission" date="2013-11" db="EMBL/GenBank/DDBJ databases">
        <title>The Damaraland mole rat (Fukomys damarensis) genome and evolution of African mole rats.</title>
        <authorList>
            <person name="Gladyshev V.N."/>
            <person name="Fang X."/>
        </authorList>
    </citation>
    <scope>NUCLEOTIDE SEQUENCE [LARGE SCALE GENOMIC DNA]</scope>
    <source>
        <tissue evidence="1">Liver</tissue>
    </source>
</reference>
<accession>A0A091DTQ5</accession>
<dbReference type="GO" id="GO:0050855">
    <property type="term" value="P:regulation of B cell receptor signaling pathway"/>
    <property type="evidence" value="ECO:0007669"/>
    <property type="project" value="InterPro"/>
</dbReference>